<comment type="caution">
    <text evidence="2">The sequence shown here is derived from an EMBL/GenBank/DDBJ whole genome shotgun (WGS) entry which is preliminary data.</text>
</comment>
<keyword evidence="3" id="KW-1185">Reference proteome</keyword>
<dbReference type="InterPro" id="IPR001509">
    <property type="entry name" value="Epimerase_deHydtase"/>
</dbReference>
<gene>
    <name evidence="2" type="ORF">DEM25_006605</name>
</gene>
<dbReference type="GO" id="GO:0004029">
    <property type="term" value="F:aldehyde dehydrogenase (NAD+) activity"/>
    <property type="evidence" value="ECO:0007669"/>
    <property type="project" value="TreeGrafter"/>
</dbReference>
<accession>A0A3A8AAZ2</accession>
<dbReference type="Gene3D" id="3.40.50.720">
    <property type="entry name" value="NAD(P)-binding Rossmann-like Domain"/>
    <property type="match status" value="1"/>
</dbReference>
<dbReference type="PANTHER" id="PTHR48079:SF6">
    <property type="entry name" value="NAD(P)-BINDING DOMAIN-CONTAINING PROTEIN-RELATED"/>
    <property type="match status" value="1"/>
</dbReference>
<protein>
    <submittedName>
        <fullName evidence="2">NAD-dependent epimerase/dehydratase family protein</fullName>
    </submittedName>
</protein>
<dbReference type="PANTHER" id="PTHR48079">
    <property type="entry name" value="PROTEIN YEEZ"/>
    <property type="match status" value="1"/>
</dbReference>
<organism evidence="2 3">
    <name type="scientific">Oceaniradius stylonematis</name>
    <dbReference type="NCBI Taxonomy" id="2184161"/>
    <lineage>
        <taxon>Bacteria</taxon>
        <taxon>Pseudomonadati</taxon>
        <taxon>Pseudomonadota</taxon>
        <taxon>Alphaproteobacteria</taxon>
        <taxon>Hyphomicrobiales</taxon>
        <taxon>Ahrensiaceae</taxon>
        <taxon>Oceaniradius</taxon>
    </lineage>
</organism>
<sequence>MQPMSTIVIAGAAGRIGHAAAEAFIEAGWTVRGIARGAKLGRLPAGVEPVEADAMDREAMIAACAGADVILHALNPPYDKWDELAMPMAENVIAAARAAGATVMLPGNVYNYGTAVRPGLTEDTPMAPDTEKGRIRVAIEDRLRAESETGLRSVVLRAGDFFGGPVDGSWFDLVIAKDLKKGRVVWPGRRDIDHAFAFMPDFARAFVMVADRRETLPSFARLHFAGHTVTGEAFHAAMETAVGRPLRKGAAPWAIMRVIGLFNPLVREVVKMRYLWDTPHSLDNSRLEALIGAEPHTPLETALAEAVAAQALGGA</sequence>
<dbReference type="EMBL" id="QFWV02000004">
    <property type="protein sequence ID" value="RKF07467.1"/>
    <property type="molecule type" value="Genomic_DNA"/>
</dbReference>
<feature type="domain" description="NAD-dependent epimerase/dehydratase" evidence="1">
    <location>
        <begin position="7"/>
        <end position="214"/>
    </location>
</feature>
<dbReference type="Proteomes" id="UP000246132">
    <property type="component" value="Unassembled WGS sequence"/>
</dbReference>
<dbReference type="InterPro" id="IPR051783">
    <property type="entry name" value="NAD(P)-dependent_oxidoreduct"/>
</dbReference>
<dbReference type="AlphaFoldDB" id="A0A3A8AAZ2"/>
<reference evidence="2 3" key="1">
    <citation type="journal article" date="2018" name="Int. J. Syst. Bacteriol.">
        <title>Oceaniradius stylonemae gen. nov., sp. nov., isolated from a red alga, Stylonema cornu-cervi.</title>
        <authorList>
            <person name="Jeong S."/>
        </authorList>
    </citation>
    <scope>NUCLEOTIDE SEQUENCE [LARGE SCALE GENOMIC DNA]</scope>
    <source>
        <strain evidence="2 3">StC1</strain>
    </source>
</reference>
<dbReference type="SUPFAM" id="SSF51735">
    <property type="entry name" value="NAD(P)-binding Rossmann-fold domains"/>
    <property type="match status" value="1"/>
</dbReference>
<proteinExistence type="predicted"/>
<evidence type="ECO:0000313" key="2">
    <source>
        <dbReference type="EMBL" id="RKF07467.1"/>
    </source>
</evidence>
<dbReference type="GO" id="GO:0005737">
    <property type="term" value="C:cytoplasm"/>
    <property type="evidence" value="ECO:0007669"/>
    <property type="project" value="TreeGrafter"/>
</dbReference>
<dbReference type="OrthoDB" id="7170465at2"/>
<evidence type="ECO:0000259" key="1">
    <source>
        <dbReference type="Pfam" id="PF01370"/>
    </source>
</evidence>
<name>A0A3A8AAZ2_9HYPH</name>
<evidence type="ECO:0000313" key="3">
    <source>
        <dbReference type="Proteomes" id="UP000246132"/>
    </source>
</evidence>
<dbReference type="InterPro" id="IPR036291">
    <property type="entry name" value="NAD(P)-bd_dom_sf"/>
</dbReference>
<dbReference type="Pfam" id="PF01370">
    <property type="entry name" value="Epimerase"/>
    <property type="match status" value="1"/>
</dbReference>